<evidence type="ECO:0000313" key="10">
    <source>
        <dbReference type="EMBL" id="SMF14737.1"/>
    </source>
</evidence>
<evidence type="ECO:0000256" key="5">
    <source>
        <dbReference type="ARBA" id="ARBA00022840"/>
    </source>
</evidence>
<dbReference type="PANTHER" id="PTHR24220:SF689">
    <property type="entry name" value="LIPOPROTEIN-RELEASING SYSTEM ATP-BINDING PROTEIN LOLD"/>
    <property type="match status" value="1"/>
</dbReference>
<dbReference type="GO" id="GO:0005886">
    <property type="term" value="C:plasma membrane"/>
    <property type="evidence" value="ECO:0007669"/>
    <property type="project" value="UniProtKB-SubCell"/>
</dbReference>
<dbReference type="EC" id="7.6.2.-" evidence="8"/>
<dbReference type="Gene3D" id="3.40.50.300">
    <property type="entry name" value="P-loop containing nucleotide triphosphate hydrolases"/>
    <property type="match status" value="1"/>
</dbReference>
<dbReference type="InterPro" id="IPR003593">
    <property type="entry name" value="AAA+_ATPase"/>
</dbReference>
<evidence type="ECO:0000256" key="6">
    <source>
        <dbReference type="ARBA" id="ARBA00022967"/>
    </source>
</evidence>
<proteinExistence type="inferred from homology"/>
<dbReference type="NCBIfam" id="TIGR02211">
    <property type="entry name" value="LolD_lipo_ex"/>
    <property type="match status" value="1"/>
</dbReference>
<evidence type="ECO:0000259" key="9">
    <source>
        <dbReference type="PROSITE" id="PS50893"/>
    </source>
</evidence>
<comment type="similarity">
    <text evidence="8">Belongs to the ABC transporter superfamily. Lipoprotein translocase (TC 3.A.1.125) family.</text>
</comment>
<evidence type="ECO:0000256" key="2">
    <source>
        <dbReference type="ARBA" id="ARBA00022475"/>
    </source>
</evidence>
<dbReference type="PROSITE" id="PS50893">
    <property type="entry name" value="ABC_TRANSPORTER_2"/>
    <property type="match status" value="1"/>
</dbReference>
<keyword evidence="1 8" id="KW-0813">Transport</keyword>
<evidence type="ECO:0000256" key="7">
    <source>
        <dbReference type="ARBA" id="ARBA00023136"/>
    </source>
</evidence>
<dbReference type="SUPFAM" id="SSF52540">
    <property type="entry name" value="P-loop containing nucleoside triphosphate hydrolases"/>
    <property type="match status" value="1"/>
</dbReference>
<dbReference type="InterPro" id="IPR003439">
    <property type="entry name" value="ABC_transporter-like_ATP-bd"/>
</dbReference>
<organism evidence="10 11">
    <name type="scientific">Trinickia caryophylli</name>
    <name type="common">Paraburkholderia caryophylli</name>
    <dbReference type="NCBI Taxonomy" id="28094"/>
    <lineage>
        <taxon>Bacteria</taxon>
        <taxon>Pseudomonadati</taxon>
        <taxon>Pseudomonadota</taxon>
        <taxon>Betaproteobacteria</taxon>
        <taxon>Burkholderiales</taxon>
        <taxon>Burkholderiaceae</taxon>
        <taxon>Trinickia</taxon>
    </lineage>
</organism>
<evidence type="ECO:0000256" key="4">
    <source>
        <dbReference type="ARBA" id="ARBA00022741"/>
    </source>
</evidence>
<dbReference type="Proteomes" id="UP000192911">
    <property type="component" value="Unassembled WGS sequence"/>
</dbReference>
<comment type="subcellular location">
    <subcellularLocation>
        <location evidence="8">Cell inner membrane</location>
        <topology evidence="8">Peripheral membrane protein</topology>
    </subcellularLocation>
</comment>
<keyword evidence="11" id="KW-1185">Reference proteome</keyword>
<keyword evidence="2 8" id="KW-1003">Cell membrane</keyword>
<reference evidence="11" key="1">
    <citation type="submission" date="2017-04" db="EMBL/GenBank/DDBJ databases">
        <authorList>
            <person name="Varghese N."/>
            <person name="Submissions S."/>
        </authorList>
    </citation>
    <scope>NUCLEOTIDE SEQUENCE [LARGE SCALE GENOMIC DNA]</scope>
    <source>
        <strain evidence="11">Ballard 720</strain>
    </source>
</reference>
<dbReference type="SMART" id="SM00382">
    <property type="entry name" value="AAA"/>
    <property type="match status" value="1"/>
</dbReference>
<dbReference type="Pfam" id="PF00005">
    <property type="entry name" value="ABC_tran"/>
    <property type="match status" value="1"/>
</dbReference>
<dbReference type="InterPro" id="IPR027417">
    <property type="entry name" value="P-loop_NTPase"/>
</dbReference>
<dbReference type="InterPro" id="IPR011924">
    <property type="entry name" value="LolD_lipo_ATP-bd"/>
</dbReference>
<dbReference type="GO" id="GO:0089705">
    <property type="term" value="P:protein localization to outer membrane"/>
    <property type="evidence" value="ECO:0007669"/>
    <property type="project" value="TreeGrafter"/>
</dbReference>
<keyword evidence="4 8" id="KW-0547">Nucleotide-binding</keyword>
<protein>
    <recommendedName>
        <fullName evidence="8">Lipoprotein-releasing system ATP-binding protein LolD</fullName>
        <ecNumber evidence="8">7.6.2.-</ecNumber>
    </recommendedName>
</protein>
<accession>A0A1X7DG89</accession>
<evidence type="ECO:0000256" key="1">
    <source>
        <dbReference type="ARBA" id="ARBA00022448"/>
    </source>
</evidence>
<evidence type="ECO:0000313" key="11">
    <source>
        <dbReference type="Proteomes" id="UP000192911"/>
    </source>
</evidence>
<dbReference type="FunFam" id="3.40.50.300:FF:000230">
    <property type="entry name" value="Lipoprotein-releasing system ATP-binding protein LolD"/>
    <property type="match status" value="1"/>
</dbReference>
<dbReference type="InterPro" id="IPR015854">
    <property type="entry name" value="ABC_transpr_LolD-like"/>
</dbReference>
<dbReference type="GO" id="GO:0022857">
    <property type="term" value="F:transmembrane transporter activity"/>
    <property type="evidence" value="ECO:0007669"/>
    <property type="project" value="TreeGrafter"/>
</dbReference>
<dbReference type="CDD" id="cd03255">
    <property type="entry name" value="ABC_MJ0796_LolCDE_FtsE"/>
    <property type="match status" value="1"/>
</dbReference>
<gene>
    <name evidence="8" type="primary">lolD</name>
    <name evidence="10" type="ORF">SAMN06295900_103128</name>
</gene>
<name>A0A1X7DG89_TRICW</name>
<dbReference type="EMBL" id="FXAH01000003">
    <property type="protein sequence ID" value="SMF14737.1"/>
    <property type="molecule type" value="Genomic_DNA"/>
</dbReference>
<keyword evidence="6 8" id="KW-1278">Translocase</keyword>
<keyword evidence="10" id="KW-0449">Lipoprotein</keyword>
<sequence length="252" mass="26880">MSELMTDQAMAAGSARPGEVGAGASVLEATGIAKSFVQGGLNVQVLSGADLSVRRGEKVAIVGASGSGKSTLLHVLGGLDEPSAGRVALLGKPFTQLAERERNDLRNRALGFVYQFHHLLPEFSALDNVAMPLRIRRLPTEDARRDALAMLERVGLAHRAKHRPGELSGGERQRVAIARALVAKPACVLADEPTGNLDGGTADTVFNLMLELSEKLETSFVIVTHDPELAARCDRTLRLRDGVLREDPPVPV</sequence>
<dbReference type="PROSITE" id="PS00211">
    <property type="entry name" value="ABC_TRANSPORTER_1"/>
    <property type="match status" value="1"/>
</dbReference>
<dbReference type="InterPro" id="IPR017911">
    <property type="entry name" value="MacB-like_ATP-bd"/>
</dbReference>
<dbReference type="GO" id="GO:0016887">
    <property type="term" value="F:ATP hydrolysis activity"/>
    <property type="evidence" value="ECO:0007669"/>
    <property type="project" value="InterPro"/>
</dbReference>
<feature type="domain" description="ABC transporter" evidence="9">
    <location>
        <begin position="27"/>
        <end position="252"/>
    </location>
</feature>
<comment type="subunit">
    <text evidence="8">The complex is composed of two ATP-binding proteins (LolD) and two transmembrane proteins (LolC and LolE).</text>
</comment>
<dbReference type="STRING" id="28094.SAMN06295900_103128"/>
<keyword evidence="7 8" id="KW-0472">Membrane</keyword>
<keyword evidence="5 8" id="KW-0067">ATP-binding</keyword>
<dbReference type="AlphaFoldDB" id="A0A1X7DG89"/>
<comment type="function">
    <text evidence="8">Part of the ABC transporter complex LolCDE involved in the translocation of mature outer membrane-directed lipoproteins, from the inner membrane to the periplasmic chaperone, LolA. Responsible for the formation of the LolA-lipoprotein complex in an ATP-dependent manner.</text>
</comment>
<evidence type="ECO:0000256" key="3">
    <source>
        <dbReference type="ARBA" id="ARBA00022519"/>
    </source>
</evidence>
<dbReference type="GO" id="GO:0044874">
    <property type="term" value="P:lipoprotein localization to outer membrane"/>
    <property type="evidence" value="ECO:0007669"/>
    <property type="project" value="TreeGrafter"/>
</dbReference>
<dbReference type="InterPro" id="IPR017871">
    <property type="entry name" value="ABC_transporter-like_CS"/>
</dbReference>
<dbReference type="PANTHER" id="PTHR24220">
    <property type="entry name" value="IMPORT ATP-BINDING PROTEIN"/>
    <property type="match status" value="1"/>
</dbReference>
<keyword evidence="3 8" id="KW-0997">Cell inner membrane</keyword>
<dbReference type="GO" id="GO:0005524">
    <property type="term" value="F:ATP binding"/>
    <property type="evidence" value="ECO:0007669"/>
    <property type="project" value="UniProtKB-UniRule"/>
</dbReference>
<evidence type="ECO:0000256" key="8">
    <source>
        <dbReference type="RuleBase" id="RU367068"/>
    </source>
</evidence>